<dbReference type="Gene3D" id="3.30.420.10">
    <property type="entry name" value="Ribonuclease H-like superfamily/Ribonuclease H"/>
    <property type="match status" value="1"/>
</dbReference>
<accession>A0A8X6VLP2</accession>
<dbReference type="AlphaFoldDB" id="A0A8X6VLP2"/>
<dbReference type="InterPro" id="IPR036397">
    <property type="entry name" value="RNaseH_sf"/>
</dbReference>
<reference evidence="1" key="1">
    <citation type="submission" date="2020-08" db="EMBL/GenBank/DDBJ databases">
        <title>Multicomponent nature underlies the extraordinary mechanical properties of spider dragline silk.</title>
        <authorList>
            <person name="Kono N."/>
            <person name="Nakamura H."/>
            <person name="Mori M."/>
            <person name="Yoshida Y."/>
            <person name="Ohtoshi R."/>
            <person name="Malay A.D."/>
            <person name="Moran D.A.P."/>
            <person name="Tomita M."/>
            <person name="Numata K."/>
            <person name="Arakawa K."/>
        </authorList>
    </citation>
    <scope>NUCLEOTIDE SEQUENCE</scope>
</reference>
<dbReference type="EMBL" id="BMAU01021301">
    <property type="protein sequence ID" value="GFY10910.1"/>
    <property type="molecule type" value="Genomic_DNA"/>
</dbReference>
<keyword evidence="2" id="KW-1185">Reference proteome</keyword>
<sequence>MTTCIGRKVSTIQRFVKRWILEGLRAHRRRSGVYSLTGYDILPWTANSPDLNLIEHLLNLIGHDMNRETLAQTMDDLCSAVSVFWQWLLQASFNEQIERMPRWIEACISAQDRHFRY</sequence>
<dbReference type="GO" id="GO:0003676">
    <property type="term" value="F:nucleic acid binding"/>
    <property type="evidence" value="ECO:0007669"/>
    <property type="project" value="InterPro"/>
</dbReference>
<organism evidence="1 2">
    <name type="scientific">Trichonephila clavipes</name>
    <name type="common">Golden silk orbweaver</name>
    <name type="synonym">Nephila clavipes</name>
    <dbReference type="NCBI Taxonomy" id="2585209"/>
    <lineage>
        <taxon>Eukaryota</taxon>
        <taxon>Metazoa</taxon>
        <taxon>Ecdysozoa</taxon>
        <taxon>Arthropoda</taxon>
        <taxon>Chelicerata</taxon>
        <taxon>Arachnida</taxon>
        <taxon>Araneae</taxon>
        <taxon>Araneomorphae</taxon>
        <taxon>Entelegynae</taxon>
        <taxon>Araneoidea</taxon>
        <taxon>Nephilidae</taxon>
        <taxon>Trichonephila</taxon>
    </lineage>
</organism>
<dbReference type="Proteomes" id="UP000887159">
    <property type="component" value="Unassembled WGS sequence"/>
</dbReference>
<proteinExistence type="predicted"/>
<gene>
    <name evidence="1" type="ORF">TNCV_1124321</name>
</gene>
<name>A0A8X6VLP2_TRICX</name>
<evidence type="ECO:0000313" key="2">
    <source>
        <dbReference type="Proteomes" id="UP000887159"/>
    </source>
</evidence>
<comment type="caution">
    <text evidence="1">The sequence shown here is derived from an EMBL/GenBank/DDBJ whole genome shotgun (WGS) entry which is preliminary data.</text>
</comment>
<protein>
    <submittedName>
        <fullName evidence="1">Uncharacterized protein</fullName>
    </submittedName>
</protein>
<evidence type="ECO:0000313" key="1">
    <source>
        <dbReference type="EMBL" id="GFY10910.1"/>
    </source>
</evidence>